<dbReference type="EMBL" id="SRSC01000002">
    <property type="protein sequence ID" value="TGU72914.1"/>
    <property type="molecule type" value="Genomic_DNA"/>
</dbReference>
<keyword evidence="6 9" id="KW-1133">Transmembrane helix</keyword>
<feature type="transmembrane region" description="Helical" evidence="9">
    <location>
        <begin position="447"/>
        <end position="469"/>
    </location>
</feature>
<dbReference type="RefSeq" id="WP_135870381.1">
    <property type="nucleotide sequence ID" value="NZ_SRSC01000002.1"/>
</dbReference>
<feature type="transmembrane region" description="Helical" evidence="9">
    <location>
        <begin position="489"/>
        <end position="512"/>
    </location>
</feature>
<evidence type="ECO:0000313" key="11">
    <source>
        <dbReference type="EMBL" id="TGU72914.1"/>
    </source>
</evidence>
<evidence type="ECO:0000256" key="6">
    <source>
        <dbReference type="ARBA" id="ARBA00022989"/>
    </source>
</evidence>
<dbReference type="PIRSF" id="PIRSF001294">
    <property type="entry name" value="K_ATPaseA"/>
    <property type="match status" value="1"/>
</dbReference>
<feature type="transmembrane region" description="Helical" evidence="9">
    <location>
        <begin position="66"/>
        <end position="91"/>
    </location>
</feature>
<evidence type="ECO:0000256" key="9">
    <source>
        <dbReference type="HAMAP-Rule" id="MF_00275"/>
    </source>
</evidence>
<organism evidence="11 12">
    <name type="scientific">Geomonas terrae</name>
    <dbReference type="NCBI Taxonomy" id="2562681"/>
    <lineage>
        <taxon>Bacteria</taxon>
        <taxon>Pseudomonadati</taxon>
        <taxon>Thermodesulfobacteriota</taxon>
        <taxon>Desulfuromonadia</taxon>
        <taxon>Geobacterales</taxon>
        <taxon>Geobacteraceae</taxon>
        <taxon>Geomonas</taxon>
    </lineage>
</organism>
<evidence type="ECO:0000256" key="3">
    <source>
        <dbReference type="ARBA" id="ARBA00022538"/>
    </source>
</evidence>
<dbReference type="HAMAP" id="MF_00275">
    <property type="entry name" value="KdpA"/>
    <property type="match status" value="1"/>
</dbReference>
<dbReference type="InterPro" id="IPR004623">
    <property type="entry name" value="KdpA"/>
</dbReference>
<keyword evidence="2 9" id="KW-1003">Cell membrane</keyword>
<dbReference type="GO" id="GO:0030955">
    <property type="term" value="F:potassium ion binding"/>
    <property type="evidence" value="ECO:0007669"/>
    <property type="project" value="UniProtKB-UniRule"/>
</dbReference>
<keyword evidence="4 9" id="KW-0812">Transmembrane</keyword>
<proteinExistence type="inferred from homology"/>
<dbReference type="NCBIfam" id="TIGR00680">
    <property type="entry name" value="kdpA"/>
    <property type="match status" value="1"/>
</dbReference>
<evidence type="ECO:0000256" key="2">
    <source>
        <dbReference type="ARBA" id="ARBA00022475"/>
    </source>
</evidence>
<sequence>MNNYGWMQIIFFFVVLLAAVNPFGSYLARVFRGERTFLSPLLVPCENLLYRVCGVDRNEEMPWRRYALSLVLFNLAGGVALLAILLLQGVLPFNPQKLTSFPWHLALNTAVSFMTNTNWQAYSGETSASYFTQMFGFTVHNFLSAATGIAVAIATIRGFVRHRSDLIGNFHVDLTRSILYVLLPVSLLVAPLLVSQGVIQNLSPYKKVPLVQPLTYEKAKLDGGGNAVRDARGNAVTERITVREVTVPMGPVASQEAIKELGTNGGGFFNANSAHPYENPTPLTNLIEAFLILLIGASLTYTFGEMTGNTRQGWAILAVMLALLVLAVGINYGAESAGNPLVAKLGVHQVNLEGKETRFGMAGSALFTSATTGTSCGAVNAMHDSMTPLGGMVPLSLILLSEVVVGGVGTGLYTMIAFVVIAVFVAGLMIGRTPEFLGKKIEVREMWMSIVTVMTSGVLVLFFTTLALWTPQAIASMANPGAHGLSEILYAFASMSNNNGSAFAGLSANTLFYNLTGSLAMFVGRFAPIVASLAMAGSLAGKKYVPPSLGTLPTDKVPFALWLSLVILVVGALTFFPALSLGPIVEHVTMLGGK</sequence>
<dbReference type="GO" id="GO:0008556">
    <property type="term" value="F:P-type potassium transmembrane transporter activity"/>
    <property type="evidence" value="ECO:0007669"/>
    <property type="project" value="InterPro"/>
</dbReference>
<comment type="function">
    <text evidence="9">Part of the high-affinity ATP-driven potassium transport (or Kdp) system, which catalyzes the hydrolysis of ATP coupled with the electrogenic transport of potassium into the cytoplasm. This subunit binds the extracellular potassium ions and delivers the ions to the membrane domain of KdpB through an intramembrane tunnel.</text>
</comment>
<keyword evidence="8 9" id="KW-0472">Membrane</keyword>
<evidence type="ECO:0000256" key="8">
    <source>
        <dbReference type="ARBA" id="ARBA00023136"/>
    </source>
</evidence>
<dbReference type="PANTHER" id="PTHR30607">
    <property type="entry name" value="POTASSIUM-TRANSPORTING ATPASE A CHAIN"/>
    <property type="match status" value="1"/>
</dbReference>
<dbReference type="AlphaFoldDB" id="A0A4S1CH35"/>
<evidence type="ECO:0000256" key="1">
    <source>
        <dbReference type="ARBA" id="ARBA00022448"/>
    </source>
</evidence>
<dbReference type="PANTHER" id="PTHR30607:SF2">
    <property type="entry name" value="POTASSIUM-TRANSPORTING ATPASE POTASSIUM-BINDING SUBUNIT"/>
    <property type="match status" value="1"/>
</dbReference>
<comment type="caution">
    <text evidence="11">The sequence shown here is derived from an EMBL/GenBank/DDBJ whole genome shotgun (WGS) entry which is preliminary data.</text>
</comment>
<reference evidence="11 12" key="1">
    <citation type="submission" date="2019-04" db="EMBL/GenBank/DDBJ databases">
        <title>Geobacter oryzae sp. nov., ferric-reducing bacteria isolated from paddy soil.</title>
        <authorList>
            <person name="Xu Z."/>
            <person name="Masuda Y."/>
            <person name="Itoh H."/>
            <person name="Senoo K."/>
        </authorList>
    </citation>
    <scope>NUCLEOTIDE SEQUENCE [LARGE SCALE GENOMIC DNA]</scope>
    <source>
        <strain evidence="11 12">Red111</strain>
    </source>
</reference>
<feature type="transmembrane region" description="Helical" evidence="9">
    <location>
        <begin position="283"/>
        <end position="302"/>
    </location>
</feature>
<feature type="transmembrane region" description="Helical" evidence="9">
    <location>
        <begin position="134"/>
        <end position="156"/>
    </location>
</feature>
<feature type="transmembrane region" description="Helical" evidence="9">
    <location>
        <begin position="314"/>
        <end position="334"/>
    </location>
</feature>
<feature type="transmembrane region" description="Helical" evidence="9">
    <location>
        <begin position="559"/>
        <end position="585"/>
    </location>
</feature>
<feature type="transmembrane region" description="Helical" evidence="9">
    <location>
        <begin position="177"/>
        <end position="199"/>
    </location>
</feature>
<protein>
    <recommendedName>
        <fullName evidence="9">Potassium-transporting ATPase potassium-binding subunit</fullName>
    </recommendedName>
    <alternativeName>
        <fullName evidence="9">ATP phosphohydrolase [potassium-transporting] A chain</fullName>
    </alternativeName>
    <alternativeName>
        <fullName evidence="9">Potassium-binding and translocating subunit A</fullName>
    </alternativeName>
    <alternativeName>
        <fullName evidence="9">Potassium-translocating ATPase A chain</fullName>
    </alternativeName>
</protein>
<evidence type="ECO:0000256" key="5">
    <source>
        <dbReference type="ARBA" id="ARBA00022958"/>
    </source>
</evidence>
<dbReference type="GO" id="GO:0005886">
    <property type="term" value="C:plasma membrane"/>
    <property type="evidence" value="ECO:0007669"/>
    <property type="project" value="UniProtKB-SubCell"/>
</dbReference>
<keyword evidence="3 9" id="KW-0633">Potassium transport</keyword>
<gene>
    <name evidence="9 11" type="primary">kdpA</name>
    <name evidence="11" type="ORF">E4633_11555</name>
    <name evidence="10" type="ORF">E4633_15945</name>
</gene>
<name>A0A4S1CH35_9BACT</name>
<comment type="subunit">
    <text evidence="9">The system is composed of three essential subunits: KdpA, KdpB and KdpC.</text>
</comment>
<accession>A0A4S1CH35</accession>
<evidence type="ECO:0000256" key="7">
    <source>
        <dbReference type="ARBA" id="ARBA00023065"/>
    </source>
</evidence>
<comment type="similarity">
    <text evidence="9">Belongs to the KdpA family.</text>
</comment>
<keyword evidence="12" id="KW-1185">Reference proteome</keyword>
<feature type="transmembrane region" description="Helical" evidence="9">
    <location>
        <begin position="395"/>
        <end position="426"/>
    </location>
</feature>
<dbReference type="EMBL" id="SRSC01000004">
    <property type="protein sequence ID" value="TGU70494.1"/>
    <property type="molecule type" value="Genomic_DNA"/>
</dbReference>
<dbReference type="Proteomes" id="UP000306416">
    <property type="component" value="Unassembled WGS sequence"/>
</dbReference>
<feature type="transmembrane region" description="Helical" evidence="9">
    <location>
        <begin position="519"/>
        <end position="539"/>
    </location>
</feature>
<dbReference type="Pfam" id="PF03814">
    <property type="entry name" value="KdpA"/>
    <property type="match status" value="1"/>
</dbReference>
<keyword evidence="1 9" id="KW-0813">Transport</keyword>
<feature type="transmembrane region" description="Helical" evidence="9">
    <location>
        <begin position="6"/>
        <end position="28"/>
    </location>
</feature>
<keyword evidence="5 9" id="KW-0630">Potassium</keyword>
<evidence type="ECO:0000313" key="10">
    <source>
        <dbReference type="EMBL" id="TGU70494.1"/>
    </source>
</evidence>
<keyword evidence="7 9" id="KW-0406">Ion transport</keyword>
<evidence type="ECO:0000256" key="4">
    <source>
        <dbReference type="ARBA" id="ARBA00022692"/>
    </source>
</evidence>
<evidence type="ECO:0000313" key="12">
    <source>
        <dbReference type="Proteomes" id="UP000306416"/>
    </source>
</evidence>
<comment type="subcellular location">
    <subcellularLocation>
        <location evidence="9">Cell membrane</location>
        <topology evidence="9">Multi-pass membrane protein</topology>
    </subcellularLocation>
</comment>